<evidence type="ECO:0000256" key="1">
    <source>
        <dbReference type="SAM" id="MobiDB-lite"/>
    </source>
</evidence>
<feature type="compositionally biased region" description="Polar residues" evidence="1">
    <location>
        <begin position="119"/>
        <end position="132"/>
    </location>
</feature>
<dbReference type="EMBL" id="GGYP01007500">
    <property type="protein sequence ID" value="MDE52271.1"/>
    <property type="molecule type" value="Transcribed_RNA"/>
</dbReference>
<dbReference type="AlphaFoldDB" id="A0A6G1SPZ0"/>
<gene>
    <name evidence="2" type="ORF">g.17481</name>
</gene>
<feature type="region of interest" description="Disordered" evidence="1">
    <location>
        <begin position="255"/>
        <end position="274"/>
    </location>
</feature>
<reference evidence="2" key="1">
    <citation type="submission" date="2018-10" db="EMBL/GenBank/DDBJ databases">
        <title>Transcriptome assembly of Aceria tosichella (Wheat curl mite) Type 2.</title>
        <authorList>
            <person name="Scully E.D."/>
            <person name="Geib S.M."/>
            <person name="Palmer N.A."/>
            <person name="Gupta A.K."/>
            <person name="Sarath G."/>
            <person name="Tatineni S."/>
        </authorList>
    </citation>
    <scope>NUCLEOTIDE SEQUENCE</scope>
    <source>
        <strain evidence="2">LincolnNE</strain>
    </source>
</reference>
<name>A0A6G1SPZ0_9ACAR</name>
<evidence type="ECO:0000313" key="2">
    <source>
        <dbReference type="EMBL" id="MDE52271.1"/>
    </source>
</evidence>
<feature type="compositionally biased region" description="Basic residues" evidence="1">
    <location>
        <begin position="255"/>
        <end position="265"/>
    </location>
</feature>
<accession>A0A6G1SPZ0</accession>
<feature type="region of interest" description="Disordered" evidence="1">
    <location>
        <begin position="160"/>
        <end position="205"/>
    </location>
</feature>
<sequence>MKITRSLQIVVRKVGPILLITTLASSVILCAPGPQQQQQQQQQHQQSNAANANQKSQSFSSISSSSSSVHQTGATAPGAGVTTATTVGSLNNGGRQLSSVASELNSMPSLVSLRDASPSARQQSGPVKSGNNDESDAFDGKNPFTDDSLWQIPIHFVRELSSSSSSDPSINSASNDNMAKSASELTASADEHDDELGDGDSIGIGSILDHQNQQQQPRPSGASLAPAVISASTAASGAASAADLKTAAGYHHATPHHYGGGHHDHHGGYGAGHYGAGHHDAGHYGAGHHDAGHYGAGHHDGHHDHYGKYFQYASVPYPYAWDFGYKRGNPYHTIERYEHGKGPHFQTKVKWSDKHGGYGVHVWDYNHDDHSKHHYGGGDYDHHHHNKYDAHGPTHYGSHGHH</sequence>
<proteinExistence type="predicted"/>
<feature type="region of interest" description="Disordered" evidence="1">
    <location>
        <begin position="113"/>
        <end position="145"/>
    </location>
</feature>
<organism evidence="2">
    <name type="scientific">Aceria tosichella</name>
    <name type="common">wheat curl mite</name>
    <dbReference type="NCBI Taxonomy" id="561515"/>
    <lineage>
        <taxon>Eukaryota</taxon>
        <taxon>Metazoa</taxon>
        <taxon>Ecdysozoa</taxon>
        <taxon>Arthropoda</taxon>
        <taxon>Chelicerata</taxon>
        <taxon>Arachnida</taxon>
        <taxon>Acari</taxon>
        <taxon>Acariformes</taxon>
        <taxon>Trombidiformes</taxon>
        <taxon>Prostigmata</taxon>
        <taxon>Eupodina</taxon>
        <taxon>Eriophyoidea</taxon>
        <taxon>Eriophyidae</taxon>
        <taxon>Eriophyinae</taxon>
        <taxon>Aceriini</taxon>
        <taxon>Aceria</taxon>
    </lineage>
</organism>
<feature type="compositionally biased region" description="Low complexity" evidence="1">
    <location>
        <begin position="161"/>
        <end position="177"/>
    </location>
</feature>
<protein>
    <submittedName>
        <fullName evidence="2">Uncharacterized protein</fullName>
    </submittedName>
</protein>
<feature type="region of interest" description="Disordered" evidence="1">
    <location>
        <begin position="38"/>
        <end position="80"/>
    </location>
</feature>